<accession>D3AYQ8</accession>
<reference evidence="1 2" key="1">
    <citation type="journal article" date="2011" name="Genome Res.">
        <title>Phylogeny-wide analysis of social amoeba genomes highlights ancient origins for complex intercellular communication.</title>
        <authorList>
            <person name="Heidel A.J."/>
            <person name="Lawal H.M."/>
            <person name="Felder M."/>
            <person name="Schilde C."/>
            <person name="Helps N.R."/>
            <person name="Tunggal B."/>
            <person name="Rivero F."/>
            <person name="John U."/>
            <person name="Schleicher M."/>
            <person name="Eichinger L."/>
            <person name="Platzer M."/>
            <person name="Noegel A.A."/>
            <person name="Schaap P."/>
            <person name="Gloeckner G."/>
        </authorList>
    </citation>
    <scope>NUCLEOTIDE SEQUENCE [LARGE SCALE GENOMIC DNA]</scope>
    <source>
        <strain evidence="2">ATCC 26659 / Pp 5 / PN500</strain>
    </source>
</reference>
<dbReference type="GeneID" id="31356852"/>
<dbReference type="RefSeq" id="XP_020438191.1">
    <property type="nucleotide sequence ID" value="XM_020572333.1"/>
</dbReference>
<evidence type="ECO:0000313" key="1">
    <source>
        <dbReference type="EMBL" id="EFA86085.1"/>
    </source>
</evidence>
<proteinExistence type="predicted"/>
<dbReference type="EMBL" id="ADBJ01000004">
    <property type="protein sequence ID" value="EFA86085.1"/>
    <property type="molecule type" value="Genomic_DNA"/>
</dbReference>
<dbReference type="InParanoid" id="D3AYQ8"/>
<protein>
    <submittedName>
        <fullName evidence="1">Uncharacterized protein</fullName>
    </submittedName>
</protein>
<comment type="caution">
    <text evidence="1">The sequence shown here is derived from an EMBL/GenBank/DDBJ whole genome shotgun (WGS) entry which is preliminary data.</text>
</comment>
<organism evidence="1 2">
    <name type="scientific">Heterostelium pallidum (strain ATCC 26659 / Pp 5 / PN500)</name>
    <name type="common">Cellular slime mold</name>
    <name type="synonym">Polysphondylium pallidum</name>
    <dbReference type="NCBI Taxonomy" id="670386"/>
    <lineage>
        <taxon>Eukaryota</taxon>
        <taxon>Amoebozoa</taxon>
        <taxon>Evosea</taxon>
        <taxon>Eumycetozoa</taxon>
        <taxon>Dictyostelia</taxon>
        <taxon>Acytosteliales</taxon>
        <taxon>Acytosteliaceae</taxon>
        <taxon>Heterostelium</taxon>
    </lineage>
</organism>
<dbReference type="Proteomes" id="UP000001396">
    <property type="component" value="Unassembled WGS sequence"/>
</dbReference>
<dbReference type="AlphaFoldDB" id="D3AYQ8"/>
<name>D3AYQ8_HETP5</name>
<sequence>MGIRWSHIKKIDNNQCSLPDLVLRKILEYLNHCYDVETKVFPKTTVTSARYLELGLVCSYWFLYIVPLTIKSMVLSTNGNTLHTYPKQLKQYNSYINKLNKLNNTSREPSKIALEKLELIFDTIRRPNFTLWTLFYRPRPTNTKNNRQWLPNNQVSLTKYYTNLKTIKIYRIQTASIRMESVLSTIPTLSKLCIYPSHDRLQYVRGLEQLLHSCTNIVRFTYMQRAAGYPVPFNFPCTLNKVKTTAMFMPTIPMMNLTKLHCNMNQKARVTLAASAKFDGHFLHLLPNLVDLTLVNTYAPVNGPFLARLQHLRYLTIKGVSVFQKNNNEVDHYSNKKDESSDDGDVATTTSDSFKDILLRDLDSITDRLIQLKLKDLDFDSESLWSVLNKMDLLQRLSLDTSEPVNNYVLQLIPHLELSMPSLRHVTFNVNFDTEWITRLHDFLIGNDTLTSLSIANVTSEQSHLIATIINDNIEKKQSLQQLKIDHLQQTDIHSDHITVIPKQHRNSKNNLIRNIKEKIILNEQSRTPISRHCAINFS</sequence>
<keyword evidence="2" id="KW-1185">Reference proteome</keyword>
<evidence type="ECO:0000313" key="2">
    <source>
        <dbReference type="Proteomes" id="UP000001396"/>
    </source>
</evidence>
<gene>
    <name evidence="1" type="ORF">PPL_01322</name>
</gene>